<evidence type="ECO:0000313" key="1">
    <source>
        <dbReference type="EMBL" id="KAK5908243.1"/>
    </source>
</evidence>
<protein>
    <submittedName>
        <fullName evidence="1">Uncharacterized protein</fullName>
    </submittedName>
</protein>
<dbReference type="AlphaFoldDB" id="A0AAN8HAB5"/>
<gene>
    <name evidence="1" type="ORF">CgunFtcFv8_016318</name>
</gene>
<dbReference type="Proteomes" id="UP001331515">
    <property type="component" value="Unassembled WGS sequence"/>
</dbReference>
<dbReference type="EMBL" id="JAURVH010001529">
    <property type="protein sequence ID" value="KAK5908243.1"/>
    <property type="molecule type" value="Genomic_DNA"/>
</dbReference>
<sequence length="70" mass="8188">MPTGHEKAVVLTDLREQTFPKEFQHNFYHEYLVIKPMLCEKPEQRPEASQLDANLKEISDSLDIEEMSDP</sequence>
<organism evidence="1 2">
    <name type="scientific">Champsocephalus gunnari</name>
    <name type="common">Mackerel icefish</name>
    <dbReference type="NCBI Taxonomy" id="52237"/>
    <lineage>
        <taxon>Eukaryota</taxon>
        <taxon>Metazoa</taxon>
        <taxon>Chordata</taxon>
        <taxon>Craniata</taxon>
        <taxon>Vertebrata</taxon>
        <taxon>Euteleostomi</taxon>
        <taxon>Actinopterygii</taxon>
        <taxon>Neopterygii</taxon>
        <taxon>Teleostei</taxon>
        <taxon>Neoteleostei</taxon>
        <taxon>Acanthomorphata</taxon>
        <taxon>Eupercaria</taxon>
        <taxon>Perciformes</taxon>
        <taxon>Notothenioidei</taxon>
        <taxon>Channichthyidae</taxon>
        <taxon>Champsocephalus</taxon>
    </lineage>
</organism>
<evidence type="ECO:0000313" key="2">
    <source>
        <dbReference type="Proteomes" id="UP001331515"/>
    </source>
</evidence>
<comment type="caution">
    <text evidence="1">The sequence shown here is derived from an EMBL/GenBank/DDBJ whole genome shotgun (WGS) entry which is preliminary data.</text>
</comment>
<reference evidence="1 2" key="1">
    <citation type="journal article" date="2023" name="Mol. Biol. Evol.">
        <title>Genomics of Secondarily Temperate Adaptation in the Only Non-Antarctic Icefish.</title>
        <authorList>
            <person name="Rivera-Colon A.G."/>
            <person name="Rayamajhi N."/>
            <person name="Minhas B.F."/>
            <person name="Madrigal G."/>
            <person name="Bilyk K.T."/>
            <person name="Yoon V."/>
            <person name="Hune M."/>
            <person name="Gregory S."/>
            <person name="Cheng C.H.C."/>
            <person name="Catchen J.M."/>
        </authorList>
    </citation>
    <scope>NUCLEOTIDE SEQUENCE [LARGE SCALE GENOMIC DNA]</scope>
    <source>
        <tissue evidence="1">White muscle</tissue>
    </source>
</reference>
<proteinExistence type="predicted"/>
<accession>A0AAN8HAB5</accession>
<keyword evidence="2" id="KW-1185">Reference proteome</keyword>
<name>A0AAN8HAB5_CHAGU</name>